<sequence length="72" mass="7834">MNKKQLWELVEVIAACVLIQAAVGLLHACTGWLDWGLVQHIGFLDGREVYGSIALVVLAFALIAVAESRKKS</sequence>
<dbReference type="EMBL" id="JAOZYB010000104">
    <property type="protein sequence ID" value="MEB3961641.1"/>
    <property type="molecule type" value="Genomic_DNA"/>
</dbReference>
<organism evidence="2 3">
    <name type="scientific">Streptomyces kunmingensis</name>
    <dbReference type="NCBI Taxonomy" id="68225"/>
    <lineage>
        <taxon>Bacteria</taxon>
        <taxon>Bacillati</taxon>
        <taxon>Actinomycetota</taxon>
        <taxon>Actinomycetes</taxon>
        <taxon>Kitasatosporales</taxon>
        <taxon>Streptomycetaceae</taxon>
        <taxon>Streptomyces</taxon>
    </lineage>
</organism>
<proteinExistence type="predicted"/>
<evidence type="ECO:0000256" key="1">
    <source>
        <dbReference type="SAM" id="Phobius"/>
    </source>
</evidence>
<gene>
    <name evidence="2" type="ORF">OKJ48_15495</name>
</gene>
<reference evidence="2 3" key="1">
    <citation type="submission" date="2022-10" db="EMBL/GenBank/DDBJ databases">
        <authorList>
            <person name="Xie J."/>
            <person name="Shen N."/>
        </authorList>
    </citation>
    <scope>NUCLEOTIDE SEQUENCE [LARGE SCALE GENOMIC DNA]</scope>
    <source>
        <strain evidence="2 3">DSM 41681</strain>
    </source>
</reference>
<feature type="transmembrane region" description="Helical" evidence="1">
    <location>
        <begin position="12"/>
        <end position="33"/>
    </location>
</feature>
<evidence type="ECO:0000313" key="2">
    <source>
        <dbReference type="EMBL" id="MEB3961641.1"/>
    </source>
</evidence>
<evidence type="ECO:0008006" key="4">
    <source>
        <dbReference type="Google" id="ProtNLM"/>
    </source>
</evidence>
<dbReference type="RefSeq" id="WP_324768970.1">
    <property type="nucleotide sequence ID" value="NZ_BAAATS010000068.1"/>
</dbReference>
<keyword evidence="1" id="KW-0472">Membrane</keyword>
<keyword evidence="3" id="KW-1185">Reference proteome</keyword>
<dbReference type="Proteomes" id="UP001352223">
    <property type="component" value="Unassembled WGS sequence"/>
</dbReference>
<comment type="caution">
    <text evidence="2">The sequence shown here is derived from an EMBL/GenBank/DDBJ whole genome shotgun (WGS) entry which is preliminary data.</text>
</comment>
<accession>A0ABU6CBR7</accession>
<name>A0ABU6CBR7_9ACTN</name>
<feature type="transmembrane region" description="Helical" evidence="1">
    <location>
        <begin position="49"/>
        <end position="66"/>
    </location>
</feature>
<evidence type="ECO:0000313" key="3">
    <source>
        <dbReference type="Proteomes" id="UP001352223"/>
    </source>
</evidence>
<keyword evidence="1" id="KW-1133">Transmembrane helix</keyword>
<protein>
    <recommendedName>
        <fullName evidence="4">DUF378 domain-containing protein</fullName>
    </recommendedName>
</protein>
<keyword evidence="1" id="KW-0812">Transmembrane</keyword>